<dbReference type="SUPFAM" id="SSF81383">
    <property type="entry name" value="F-box domain"/>
    <property type="match status" value="1"/>
</dbReference>
<comment type="caution">
    <text evidence="2">The sequence shown here is derived from an EMBL/GenBank/DDBJ whole genome shotgun (WGS) entry which is preliminary data.</text>
</comment>
<dbReference type="PROSITE" id="PS50181">
    <property type="entry name" value="FBOX"/>
    <property type="match status" value="1"/>
</dbReference>
<dbReference type="InterPro" id="IPR036047">
    <property type="entry name" value="F-box-like_dom_sf"/>
</dbReference>
<protein>
    <recommendedName>
        <fullName evidence="1">F-box domain-containing protein</fullName>
    </recommendedName>
</protein>
<evidence type="ECO:0000259" key="1">
    <source>
        <dbReference type="PROSITE" id="PS50181"/>
    </source>
</evidence>
<gene>
    <name evidence="2" type="ORF">IM811_001723</name>
</gene>
<dbReference type="Proteomes" id="UP000616885">
    <property type="component" value="Unassembled WGS sequence"/>
</dbReference>
<dbReference type="InterPro" id="IPR001810">
    <property type="entry name" value="F-box_dom"/>
</dbReference>
<feature type="domain" description="F-box" evidence="1">
    <location>
        <begin position="205"/>
        <end position="251"/>
    </location>
</feature>
<dbReference type="EMBL" id="JADCTT010000001">
    <property type="protein sequence ID" value="KAF9760029.1"/>
    <property type="molecule type" value="Genomic_DNA"/>
</dbReference>
<reference evidence="2" key="1">
    <citation type="submission" date="2020-10" db="EMBL/GenBank/DDBJ databases">
        <title>High-Quality Genome Resource of Clonostachys rosea strain S41 by Oxford Nanopore Long-Read Sequencing.</title>
        <authorList>
            <person name="Wang H."/>
        </authorList>
    </citation>
    <scope>NUCLEOTIDE SEQUENCE</scope>
    <source>
        <strain evidence="2">S41</strain>
    </source>
</reference>
<proteinExistence type="predicted"/>
<evidence type="ECO:0000313" key="3">
    <source>
        <dbReference type="Proteomes" id="UP000616885"/>
    </source>
</evidence>
<organism evidence="2 3">
    <name type="scientific">Bionectria ochroleuca</name>
    <name type="common">Gliocladium roseum</name>
    <dbReference type="NCBI Taxonomy" id="29856"/>
    <lineage>
        <taxon>Eukaryota</taxon>
        <taxon>Fungi</taxon>
        <taxon>Dikarya</taxon>
        <taxon>Ascomycota</taxon>
        <taxon>Pezizomycotina</taxon>
        <taxon>Sordariomycetes</taxon>
        <taxon>Hypocreomycetidae</taxon>
        <taxon>Hypocreales</taxon>
        <taxon>Bionectriaceae</taxon>
        <taxon>Clonostachys</taxon>
    </lineage>
</organism>
<evidence type="ECO:0000313" key="2">
    <source>
        <dbReference type="EMBL" id="KAF9760029.1"/>
    </source>
</evidence>
<accession>A0A8H7NPH3</accession>
<name>A0A8H7NPH3_BIOOC</name>
<dbReference type="AlphaFoldDB" id="A0A8H7NPH3"/>
<dbReference type="Pfam" id="PF24539">
    <property type="entry name" value="DUF7600"/>
    <property type="match status" value="1"/>
</dbReference>
<sequence>MESTCALCGVCICWESPERWLREFRAVYTHNRNWSDIKLSGVSIATEESFTAICPEDSDRKHDDEDLADDDTLYIGLGSANLRTRSTSGLQPLEFTGFGIHSACWNLLTRLFQPDLQLLFHACLSMPIGPRDTVDWGHDYNGAAFYSKGPVPEIDSYDPGTLARREDAAIFRSDPFDIPTLQRALKSIYQLESLSPPLDPPENKSDIFNSLPTEILHFIITSLLSTDVKHLREASRTFATLDLPEMFWSSRFGRGHEFHYVFESLANHPKSWRAFYIMLRMLDLSVPAFQNRRRVWSLALRLQSLHDQMIGVPCQGQSRATFFEPEGISSEDQQQWSTAGRAVRPPTTTPFNFGCLPLRSRQVTWVSPLRVARLMVSFVSINDTKYISGLRFVKEQGRDDCLGYIHPTTEEPICLPQPAEIREWRFGVDLRGIKAISLMTESGWNSPWVGELGTLPIHHQSTPRHLYVMRADFDTLKLVSISFEVQPDHDRQTLYRDAVFWSPDVPPLHIKYDFTCDPTRGFKYSLPFTTCFFERAENPALSTLIQVVAHTYDMFTLAGLEFIHTDDSQNILLGRRGPFNNMPGNRVYENSEDRHLPFPIDGPSGERITGIQVEKSWGDVRGIKLETNHDRVIGYGPGSSSHNKENWITVKPCGTLVVGIFAQCGATLKNFGLLSVDEIDQMVDR</sequence>
<dbReference type="InterPro" id="IPR056021">
    <property type="entry name" value="DUF7600"/>
</dbReference>